<comment type="caution">
    <text evidence="3">The sequence shown here is derived from an EMBL/GenBank/DDBJ whole genome shotgun (WGS) entry which is preliminary data.</text>
</comment>
<protein>
    <recommendedName>
        <fullName evidence="5">Gram-positive cocci surface proteins LPxTG domain-containing protein</fullName>
    </recommendedName>
</protein>
<evidence type="ECO:0000256" key="2">
    <source>
        <dbReference type="SAM" id="SignalP"/>
    </source>
</evidence>
<keyword evidence="2" id="KW-0732">Signal</keyword>
<dbReference type="RefSeq" id="WP_188653673.1">
    <property type="nucleotide sequence ID" value="NZ_BMIN01000008.1"/>
</dbReference>
<evidence type="ECO:0000256" key="1">
    <source>
        <dbReference type="SAM" id="Phobius"/>
    </source>
</evidence>
<feature type="chain" id="PRO_5047517683" description="Gram-positive cocci surface proteins LPxTG domain-containing protein" evidence="2">
    <location>
        <begin position="27"/>
        <end position="195"/>
    </location>
</feature>
<keyword evidence="4" id="KW-1185">Reference proteome</keyword>
<name>A0ABQ1Q5D0_9BACI</name>
<feature type="signal peptide" evidence="2">
    <location>
        <begin position="1"/>
        <end position="26"/>
    </location>
</feature>
<keyword evidence="1" id="KW-0472">Membrane</keyword>
<reference evidence="4" key="1">
    <citation type="journal article" date="2019" name="Int. J. Syst. Evol. Microbiol.">
        <title>The Global Catalogue of Microorganisms (GCM) 10K type strain sequencing project: providing services to taxonomists for standard genome sequencing and annotation.</title>
        <authorList>
            <consortium name="The Broad Institute Genomics Platform"/>
            <consortium name="The Broad Institute Genome Sequencing Center for Infectious Disease"/>
            <person name="Wu L."/>
            <person name="Ma J."/>
        </authorList>
    </citation>
    <scope>NUCLEOTIDE SEQUENCE [LARGE SCALE GENOMIC DNA]</scope>
    <source>
        <strain evidence="4">CGMCC 1.15353</strain>
    </source>
</reference>
<proteinExistence type="predicted"/>
<feature type="transmembrane region" description="Helical" evidence="1">
    <location>
        <begin position="170"/>
        <end position="189"/>
    </location>
</feature>
<evidence type="ECO:0000313" key="3">
    <source>
        <dbReference type="EMBL" id="GGD13932.1"/>
    </source>
</evidence>
<keyword evidence="1" id="KW-0812">Transmembrane</keyword>
<dbReference type="EMBL" id="BMIN01000008">
    <property type="protein sequence ID" value="GGD13932.1"/>
    <property type="molecule type" value="Genomic_DNA"/>
</dbReference>
<sequence>MKKLYYILFVASFLLTVMMNSATASATSWVEIEPQEVVDRAEVVVSGTYNFSSQPEPSDFIFQGQEFDITHVYKGEVANPITAGIDGFDVGWVEEYQEEGGEFLLFLEASKDADFLIPVAGPNGMVQLKGGKVVGPNQAFYEDFLKSHPEQTIATEVEPSPDTQDEHSSFLVYGSILVLIGVGVAFFLYRYKKKT</sequence>
<evidence type="ECO:0000313" key="4">
    <source>
        <dbReference type="Proteomes" id="UP000642571"/>
    </source>
</evidence>
<evidence type="ECO:0008006" key="5">
    <source>
        <dbReference type="Google" id="ProtNLM"/>
    </source>
</evidence>
<keyword evidence="1" id="KW-1133">Transmembrane helix</keyword>
<dbReference type="Proteomes" id="UP000642571">
    <property type="component" value="Unassembled WGS sequence"/>
</dbReference>
<organism evidence="3 4">
    <name type="scientific">Pontibacillus salipaludis</name>
    <dbReference type="NCBI Taxonomy" id="1697394"/>
    <lineage>
        <taxon>Bacteria</taxon>
        <taxon>Bacillati</taxon>
        <taxon>Bacillota</taxon>
        <taxon>Bacilli</taxon>
        <taxon>Bacillales</taxon>
        <taxon>Bacillaceae</taxon>
        <taxon>Pontibacillus</taxon>
    </lineage>
</organism>
<gene>
    <name evidence="3" type="ORF">GCM10011389_21990</name>
</gene>
<accession>A0ABQ1Q5D0</accession>